<accession>A0ABU8YX73</accession>
<name>A0ABU8YX73_9CYAN</name>
<protein>
    <submittedName>
        <fullName evidence="1">Uncharacterized protein</fullName>
    </submittedName>
</protein>
<organism evidence="1 2">
    <name type="scientific">Microcoleus anatoxicus PTRS2</name>
    <dbReference type="NCBI Taxonomy" id="2705321"/>
    <lineage>
        <taxon>Bacteria</taxon>
        <taxon>Bacillati</taxon>
        <taxon>Cyanobacteriota</taxon>
        <taxon>Cyanophyceae</taxon>
        <taxon>Oscillatoriophycideae</taxon>
        <taxon>Oscillatoriales</taxon>
        <taxon>Microcoleaceae</taxon>
        <taxon>Microcoleus</taxon>
        <taxon>Microcoleus anatoxicus</taxon>
    </lineage>
</organism>
<dbReference type="Proteomes" id="UP001384579">
    <property type="component" value="Unassembled WGS sequence"/>
</dbReference>
<gene>
    <name evidence="1" type="ORF">WMG39_29670</name>
</gene>
<dbReference type="RefSeq" id="WP_340542334.1">
    <property type="nucleotide sequence ID" value="NZ_JBBLXS010000867.1"/>
</dbReference>
<feature type="non-terminal residue" evidence="1">
    <location>
        <position position="1"/>
    </location>
</feature>
<evidence type="ECO:0000313" key="2">
    <source>
        <dbReference type="Proteomes" id="UP001384579"/>
    </source>
</evidence>
<reference evidence="1 2" key="1">
    <citation type="journal article" date="2020" name="Harmful Algae">
        <title>Molecular and morphological characterization of a novel dihydroanatoxin-a producing Microcoleus species (cyanobacteria) from the Russian River, California, USA.</title>
        <authorList>
            <person name="Conklin K.Y."/>
            <person name="Stancheva R."/>
            <person name="Otten T.G."/>
            <person name="Fadness R."/>
            <person name="Boyer G.L."/>
            <person name="Read B."/>
            <person name="Zhang X."/>
            <person name="Sheath R.G."/>
        </authorList>
    </citation>
    <scope>NUCLEOTIDE SEQUENCE [LARGE SCALE GENOMIC DNA]</scope>
    <source>
        <strain evidence="1 2">PTRS2</strain>
    </source>
</reference>
<comment type="caution">
    <text evidence="1">The sequence shown here is derived from an EMBL/GenBank/DDBJ whole genome shotgun (WGS) entry which is preliminary data.</text>
</comment>
<keyword evidence="2" id="KW-1185">Reference proteome</keyword>
<dbReference type="EMBL" id="JBBLXS010000867">
    <property type="protein sequence ID" value="MEK0188984.1"/>
    <property type="molecule type" value="Genomic_DNA"/>
</dbReference>
<proteinExistence type="predicted"/>
<evidence type="ECO:0000313" key="1">
    <source>
        <dbReference type="EMBL" id="MEK0188984.1"/>
    </source>
</evidence>
<sequence>MATTGLAGAAAITAALATLGGPAGMLGGIALLGIIGLATETLSKYGLEAVLIGIYRQRLQNGESRSRLCGEIRNLPISGEMKRRLDEEFGC</sequence>